<dbReference type="KEGG" id="hmr:Hipma_1156"/>
<dbReference type="AlphaFoldDB" id="F2LWL0"/>
<organism evidence="1 2">
    <name type="scientific">Hippea maritima (strain ATCC 700847 / DSM 10411 / MH2)</name>
    <dbReference type="NCBI Taxonomy" id="760142"/>
    <lineage>
        <taxon>Bacteria</taxon>
        <taxon>Pseudomonadati</taxon>
        <taxon>Campylobacterota</taxon>
        <taxon>Desulfurellia</taxon>
        <taxon>Desulfurellales</taxon>
        <taxon>Hippeaceae</taxon>
        <taxon>Hippea</taxon>
    </lineage>
</organism>
<dbReference type="RefSeq" id="WP_013682156.1">
    <property type="nucleotide sequence ID" value="NC_015318.1"/>
</dbReference>
<sequence>MWGRHKNILSPTAYSGTGEAAGVGRIGEEFNIGSTEQLSAIAKQSGTNVRDIGAVTRQMTTGTQINTAKRIGDGNVNVGADKFSDIHGEYGADNTKGLERYLNDYGDERAINTAFVQLAIPTGAANGLKKLAEKLHITEKQLLDMTGFWGEVNKVGAAEALKDAYRKVKSWGYEGSEVDFVRDMESMQQIRISADSFALENVLEKVPFQNLVAANVNKEMYGTAKNLNIAPTPEVAYDLGAFAGGELNALYKSNKAFYSTPENMSQIEAARAFSQ</sequence>
<dbReference type="STRING" id="760142.Hipma_1156"/>
<proteinExistence type="predicted"/>
<dbReference type="Proteomes" id="UP000008139">
    <property type="component" value="Chromosome"/>
</dbReference>
<keyword evidence="2" id="KW-1185">Reference proteome</keyword>
<gene>
    <name evidence="1" type="ordered locus">Hipma_1156</name>
</gene>
<name>F2LWL0_HIPMA</name>
<evidence type="ECO:0000313" key="1">
    <source>
        <dbReference type="EMBL" id="AEA34119.1"/>
    </source>
</evidence>
<reference evidence="2" key="2">
    <citation type="submission" date="2011-03" db="EMBL/GenBank/DDBJ databases">
        <title>The complete genome of Hippea maritima DSM 10411.</title>
        <authorList>
            <consortium name="US DOE Joint Genome Institute (JGI-PGF)"/>
            <person name="Lucas S."/>
            <person name="Copeland A."/>
            <person name="Lapidus A."/>
            <person name="Bruce D."/>
            <person name="Goodwin L."/>
            <person name="Pitluck S."/>
            <person name="Peters L."/>
            <person name="Kyrpides N."/>
            <person name="Mavromatis K."/>
            <person name="Pagani I."/>
            <person name="Ivanova N."/>
            <person name="Mikhailova N."/>
            <person name="Lu M."/>
            <person name="Detter J.C."/>
            <person name="Tapia R."/>
            <person name="Han C."/>
            <person name="Land M."/>
            <person name="Hauser L."/>
            <person name="Markowitz V."/>
            <person name="Cheng J.-F."/>
            <person name="Hugenholtz P."/>
            <person name="Woyke T."/>
            <person name="Wu D."/>
            <person name="Spring S."/>
            <person name="Schroeder M."/>
            <person name="Brambilla E."/>
            <person name="Klenk H.-P."/>
            <person name="Eisen J.A."/>
        </authorList>
    </citation>
    <scope>NUCLEOTIDE SEQUENCE [LARGE SCALE GENOMIC DNA]</scope>
    <source>
        <strain evidence="2">ATCC 700847 / DSM 10411 / MH2</strain>
    </source>
</reference>
<dbReference type="HOGENOM" id="CLU_1011099_0_0_7"/>
<dbReference type="EMBL" id="CP002606">
    <property type="protein sequence ID" value="AEA34119.1"/>
    <property type="molecule type" value="Genomic_DNA"/>
</dbReference>
<accession>F2LWL0</accession>
<dbReference type="InParanoid" id="F2LWL0"/>
<reference evidence="1 2" key="1">
    <citation type="journal article" date="2011" name="Stand. Genomic Sci.">
        <title>Complete genome sequence of the thermophilic sulfur-reducer Hippea maritima type strain (MH(2)).</title>
        <authorList>
            <person name="Huntemann M."/>
            <person name="Lu M."/>
            <person name="Nolan M."/>
            <person name="Lapidus A."/>
            <person name="Lucas S."/>
            <person name="Hammon N."/>
            <person name="Deshpande S."/>
            <person name="Cheng J.F."/>
            <person name="Tapia R."/>
            <person name="Han C."/>
            <person name="Goodwin L."/>
            <person name="Pitluck S."/>
            <person name="Liolios K."/>
            <person name="Pagani I."/>
            <person name="Ivanova N."/>
            <person name="Ovchinikova G."/>
            <person name="Pati A."/>
            <person name="Chen A."/>
            <person name="Palaniappan K."/>
            <person name="Land M."/>
            <person name="Hauser L."/>
            <person name="Jeffries C.D."/>
            <person name="Detter J.C."/>
            <person name="Brambilla E.M."/>
            <person name="Rohde M."/>
            <person name="Spring S."/>
            <person name="Goker M."/>
            <person name="Woyke T."/>
            <person name="Bristow J."/>
            <person name="Eisen J.A."/>
            <person name="Markowitz V."/>
            <person name="Hugenholtz P."/>
            <person name="Kyrpides N.C."/>
            <person name="Klenk H.P."/>
            <person name="Mavromatis K."/>
        </authorList>
    </citation>
    <scope>NUCLEOTIDE SEQUENCE [LARGE SCALE GENOMIC DNA]</scope>
    <source>
        <strain evidence="2">ATCC 700847 / DSM 10411 / MH2</strain>
    </source>
</reference>
<evidence type="ECO:0000313" key="2">
    <source>
        <dbReference type="Proteomes" id="UP000008139"/>
    </source>
</evidence>
<protein>
    <submittedName>
        <fullName evidence="1">Uncharacterized protein</fullName>
    </submittedName>
</protein>